<evidence type="ECO:0000256" key="3">
    <source>
        <dbReference type="ARBA" id="ARBA00022089"/>
    </source>
</evidence>
<organism evidence="11 13">
    <name type="scientific">Pichia sorbitophila (strain ATCC MYA-4447 / BCRC 22081 / CBS 7064 / NBRC 10061 / NRRL Y-12695)</name>
    <name type="common">Hybrid yeast</name>
    <dbReference type="NCBI Taxonomy" id="559304"/>
    <lineage>
        <taxon>Eukaryota</taxon>
        <taxon>Fungi</taxon>
        <taxon>Dikarya</taxon>
        <taxon>Ascomycota</taxon>
        <taxon>Saccharomycotina</taxon>
        <taxon>Pichiomycetes</taxon>
        <taxon>Debaryomycetaceae</taxon>
        <taxon>Millerozyma</taxon>
    </lineage>
</organism>
<gene>
    <name evidence="11" type="primary">Piso0_003242</name>
    <name evidence="11" type="ORF">GNLVRS01_PISO0G08014g</name>
    <name evidence="12" type="ORF">GNLVRS01_PISO0H08015g</name>
</gene>
<dbReference type="InterPro" id="IPR037654">
    <property type="entry name" value="Big1"/>
</dbReference>
<dbReference type="FunCoup" id="G8YIJ7">
    <property type="interactions" value="39"/>
</dbReference>
<evidence type="ECO:0000256" key="9">
    <source>
        <dbReference type="ARBA" id="ARBA00023316"/>
    </source>
</evidence>
<keyword evidence="8" id="KW-0472">Membrane</keyword>
<dbReference type="Proteomes" id="UP000005222">
    <property type="component" value="Chromosome H"/>
</dbReference>
<keyword evidence="5 10" id="KW-0732">Signal</keyword>
<evidence type="ECO:0000313" key="12">
    <source>
        <dbReference type="EMBL" id="CCE80907.1"/>
    </source>
</evidence>
<evidence type="ECO:0000256" key="5">
    <source>
        <dbReference type="ARBA" id="ARBA00022729"/>
    </source>
</evidence>
<feature type="chain" id="PRO_5007664843" description="Protein BIG1" evidence="10">
    <location>
        <begin position="24"/>
        <end position="322"/>
    </location>
</feature>
<dbReference type="PANTHER" id="PTHR28285">
    <property type="entry name" value="PROTEIN BIG1"/>
    <property type="match status" value="1"/>
</dbReference>
<evidence type="ECO:0000313" key="13">
    <source>
        <dbReference type="Proteomes" id="UP000005222"/>
    </source>
</evidence>
<feature type="signal peptide" evidence="10">
    <location>
        <begin position="1"/>
        <end position="23"/>
    </location>
</feature>
<keyword evidence="7" id="KW-1133">Transmembrane helix</keyword>
<keyword evidence="6" id="KW-0256">Endoplasmic reticulum</keyword>
<dbReference type="HOGENOM" id="CLU_067894_0_0_1"/>
<sequence length="322" mass="36639">MKLSFVCAIFLLGLSSAVGATEAVPLLVASHKLVRGLKNYLEKDNTEVHSLESAYNVIKHAVTQCSSEAYIIVDIPGLEVSDLSMTQAGNMPSLRKYLMLSSTLVGVPWVDGAVDMDFLEQYIINTCEAETILLTEENEYYISKYIDTRKRVIRIELPPITSTTTFAQKDALLRHVDSVVQSVLRAIPSPHFSLIVSSSRPAPLPNVDRDYIREHPEKYEIFSDILQHPSRAEEVERNDRFHHVEPYWSPDRNTVRKYLANRKKDEIHFFDPELWKKNEKLIISIFVITLSTVCLHASRIAWKICSQFSAKSKPILPHGKTD</sequence>
<evidence type="ECO:0000256" key="2">
    <source>
        <dbReference type="ARBA" id="ARBA00008203"/>
    </source>
</evidence>
<evidence type="ECO:0000256" key="6">
    <source>
        <dbReference type="ARBA" id="ARBA00022824"/>
    </source>
</evidence>
<comment type="similarity">
    <text evidence="2">Belongs to the BIG1 family.</text>
</comment>
<name>G8YIJ7_PICSO</name>
<dbReference type="EMBL" id="FO082053">
    <property type="protein sequence ID" value="CCE80142.1"/>
    <property type="molecule type" value="Genomic_DNA"/>
</dbReference>
<proteinExistence type="inferred from homology"/>
<keyword evidence="13" id="KW-1185">Reference proteome</keyword>
<dbReference type="InParanoid" id="G8YIJ7"/>
<reference evidence="13" key="2">
    <citation type="journal article" date="2012" name="G3 (Bethesda)">
        <title>Pichia sorbitophila, an interspecies yeast hybrid reveals early steps of genome resolution following polyploidization.</title>
        <authorList>
            <person name="Leh Louis V."/>
            <person name="Despons L."/>
            <person name="Friedrich A."/>
            <person name="Martin T."/>
            <person name="Durrens P."/>
            <person name="Casaregola S."/>
            <person name="Neuveglise C."/>
            <person name="Fairhead C."/>
            <person name="Marck C."/>
            <person name="Cruz J.A."/>
            <person name="Straub M.L."/>
            <person name="Kugler V."/>
            <person name="Sacerdot C."/>
            <person name="Uzunov Z."/>
            <person name="Thierry A."/>
            <person name="Weiss S."/>
            <person name="Bleykasten C."/>
            <person name="De Montigny J."/>
            <person name="Jacques N."/>
            <person name="Jung P."/>
            <person name="Lemaire M."/>
            <person name="Mallet S."/>
            <person name="Morel G."/>
            <person name="Richard G.F."/>
            <person name="Sarkar A."/>
            <person name="Savel G."/>
            <person name="Schacherer J."/>
            <person name="Seret M.L."/>
            <person name="Talla E."/>
            <person name="Samson G."/>
            <person name="Jubin C."/>
            <person name="Poulain J."/>
            <person name="Vacherie B."/>
            <person name="Barbe V."/>
            <person name="Pelletier E."/>
            <person name="Sherman D.J."/>
            <person name="Westhof E."/>
            <person name="Weissenbach J."/>
            <person name="Baret P.V."/>
            <person name="Wincker P."/>
            <person name="Gaillardin C."/>
            <person name="Dujon B."/>
            <person name="Souciet J.L."/>
        </authorList>
    </citation>
    <scope>NUCLEOTIDE SEQUENCE [LARGE SCALE GENOMIC DNA]</scope>
    <source>
        <strain evidence="13">ATCC MYA-4447 / BCRC 22081 / CBS 7064 / NBRC 10061 / NRRL Y-12695</strain>
    </source>
</reference>
<protein>
    <recommendedName>
        <fullName evidence="3">Protein BIG1</fullName>
    </recommendedName>
</protein>
<reference evidence="11" key="1">
    <citation type="submission" date="2011-10" db="EMBL/GenBank/DDBJ databases">
        <authorList>
            <person name="Genoscope - CEA"/>
        </authorList>
    </citation>
    <scope>NUCLEOTIDE SEQUENCE</scope>
</reference>
<dbReference type="GO" id="GO:0071555">
    <property type="term" value="P:cell wall organization"/>
    <property type="evidence" value="ECO:0007669"/>
    <property type="project" value="UniProtKB-KW"/>
</dbReference>
<dbReference type="EMBL" id="FO082052">
    <property type="protein sequence ID" value="CCE80907.1"/>
    <property type="molecule type" value="Genomic_DNA"/>
</dbReference>
<evidence type="ECO:0000256" key="10">
    <source>
        <dbReference type="SAM" id="SignalP"/>
    </source>
</evidence>
<keyword evidence="4" id="KW-0812">Transmembrane</keyword>
<evidence type="ECO:0000256" key="7">
    <source>
        <dbReference type="ARBA" id="ARBA00022989"/>
    </source>
</evidence>
<evidence type="ECO:0000313" key="11">
    <source>
        <dbReference type="EMBL" id="CCE80142.1"/>
    </source>
</evidence>
<dbReference type="OrthoDB" id="9985059at2759"/>
<evidence type="ECO:0000256" key="1">
    <source>
        <dbReference type="ARBA" id="ARBA00004115"/>
    </source>
</evidence>
<dbReference type="GO" id="GO:0006078">
    <property type="term" value="P:(1-&gt;6)-beta-D-glucan biosynthetic process"/>
    <property type="evidence" value="ECO:0007669"/>
    <property type="project" value="TreeGrafter"/>
</dbReference>
<keyword evidence="9" id="KW-0961">Cell wall biogenesis/degradation</keyword>
<dbReference type="eggNOG" id="ENOG502RXHV">
    <property type="taxonomic scope" value="Eukaryota"/>
</dbReference>
<comment type="subcellular location">
    <subcellularLocation>
        <location evidence="1">Endoplasmic reticulum membrane</location>
        <topology evidence="1">Single-pass type I membrane protein</topology>
    </subcellularLocation>
</comment>
<dbReference type="Proteomes" id="UP000005222">
    <property type="component" value="Chromosome G"/>
</dbReference>
<dbReference type="AlphaFoldDB" id="G8YIJ7"/>
<dbReference type="PANTHER" id="PTHR28285:SF1">
    <property type="entry name" value="PROTEIN BIG1"/>
    <property type="match status" value="1"/>
</dbReference>
<dbReference type="GO" id="GO:0009272">
    <property type="term" value="P:fungal-type cell wall biogenesis"/>
    <property type="evidence" value="ECO:0007669"/>
    <property type="project" value="TreeGrafter"/>
</dbReference>
<accession>G8YIJ7</accession>
<dbReference type="GO" id="GO:0005789">
    <property type="term" value="C:endoplasmic reticulum membrane"/>
    <property type="evidence" value="ECO:0007669"/>
    <property type="project" value="UniProtKB-SubCell"/>
</dbReference>
<evidence type="ECO:0000256" key="8">
    <source>
        <dbReference type="ARBA" id="ARBA00023136"/>
    </source>
</evidence>
<dbReference type="STRING" id="559304.G8YIJ7"/>
<evidence type="ECO:0000256" key="4">
    <source>
        <dbReference type="ARBA" id="ARBA00022692"/>
    </source>
</evidence>